<dbReference type="EMBL" id="AODG01000002">
    <property type="protein sequence ID" value="EUJ30607.1"/>
    <property type="molecule type" value="Genomic_DNA"/>
</dbReference>
<organism evidence="2 3">
    <name type="scientific">Listeria grayi FSL F6-1183</name>
    <dbReference type="NCBI Taxonomy" id="1265827"/>
    <lineage>
        <taxon>Bacteria</taxon>
        <taxon>Bacillati</taxon>
        <taxon>Bacillota</taxon>
        <taxon>Bacilli</taxon>
        <taxon>Bacillales</taxon>
        <taxon>Listeriaceae</taxon>
        <taxon>Listeria</taxon>
    </lineage>
</organism>
<dbReference type="Proteomes" id="UP000019251">
    <property type="component" value="Unassembled WGS sequence"/>
</dbReference>
<dbReference type="RefSeq" id="WP_036103376.1">
    <property type="nucleotide sequence ID" value="NZ_AODG01000002.1"/>
</dbReference>
<accession>A0A829R9V0</accession>
<proteinExistence type="predicted"/>
<reference evidence="2 3" key="1">
    <citation type="submission" date="2012-12" db="EMBL/GenBank/DDBJ databases">
        <title>Novel taxa of Listeriaceae from agricultural environments in the United States.</title>
        <authorList>
            <person name="den Bakker H.C."/>
            <person name="Allred A."/>
            <person name="Warchocki S."/>
            <person name="Wright E.M."/>
            <person name="Burrell A."/>
            <person name="Nightingale K.K."/>
            <person name="Kephart D."/>
            <person name="Wiedmann M."/>
        </authorList>
    </citation>
    <scope>NUCLEOTIDE SEQUENCE [LARGE SCALE GENOMIC DNA]</scope>
    <source>
        <strain evidence="2 3">FSL F6-1183</strain>
    </source>
</reference>
<evidence type="ECO:0000313" key="3">
    <source>
        <dbReference type="Proteomes" id="UP000019251"/>
    </source>
</evidence>
<keyword evidence="1" id="KW-1133">Transmembrane helix</keyword>
<feature type="transmembrane region" description="Helical" evidence="1">
    <location>
        <begin position="7"/>
        <end position="27"/>
    </location>
</feature>
<dbReference type="AlphaFoldDB" id="A0A829R9V0"/>
<keyword evidence="1" id="KW-0812">Transmembrane</keyword>
<name>A0A829R9V0_LISGR</name>
<comment type="caution">
    <text evidence="2">The sequence shown here is derived from an EMBL/GenBank/DDBJ whole genome shotgun (WGS) entry which is preliminary data.</text>
</comment>
<sequence>MLNKKKFIFLLFFISAVVIMISVSYYFQVTSFPHVYKDPKKSRLDKVATLMNTKKYAKEAERAGYEVDDYYLKMNKRIIHLTIQDNPKILISAPTDNKMNYDVIIHKGSKEIIISLIVDKKNHLLFYEGSIHEKGKETLSYKLNKKEITYYYRTCVNMTDKMLETIYETSWGK</sequence>
<gene>
    <name evidence="2" type="ORF">LMUR_00550</name>
</gene>
<protein>
    <submittedName>
        <fullName evidence="2">Uncharacterized protein</fullName>
    </submittedName>
</protein>
<evidence type="ECO:0000256" key="1">
    <source>
        <dbReference type="SAM" id="Phobius"/>
    </source>
</evidence>
<keyword evidence="1" id="KW-0472">Membrane</keyword>
<evidence type="ECO:0000313" key="2">
    <source>
        <dbReference type="EMBL" id="EUJ30607.1"/>
    </source>
</evidence>